<evidence type="ECO:0000256" key="5">
    <source>
        <dbReference type="ARBA" id="ARBA00070795"/>
    </source>
</evidence>
<dbReference type="PANTHER" id="PTHR43257:SF2">
    <property type="entry name" value="PYRUVATE DEHYDROGENASE E1 COMPONENT SUBUNIT BETA"/>
    <property type="match status" value="1"/>
</dbReference>
<dbReference type="SMART" id="SM00861">
    <property type="entry name" value="Transket_pyr"/>
    <property type="match status" value="1"/>
</dbReference>
<dbReference type="InterPro" id="IPR009014">
    <property type="entry name" value="Transketo_C/PFOR_II"/>
</dbReference>
<protein>
    <recommendedName>
        <fullName evidence="5">2-oxoisovalerate dehydrogenase subunit beta</fullName>
    </recommendedName>
    <alternativeName>
        <fullName evidence="6">Branched-chain alpha-keto acid dehydrogenase E1 component beta chain</fullName>
    </alternativeName>
</protein>
<comment type="function">
    <text evidence="2">The branched-chain alpha-keto dehydrogenase complex catalyzes the overall conversion of alpha-keto acids to acyl-CoA and CO(2). It contains multiple copies of three enzymatic components: branched-chain alpha-keto acid decarboxylase (E1), lipoamide acyltransferase (E2) and lipoamide dehydrogenase (E3).</text>
</comment>
<evidence type="ECO:0000256" key="1">
    <source>
        <dbReference type="ARBA" id="ARBA00001964"/>
    </source>
</evidence>
<feature type="domain" description="Transketolase-like pyrimidine-binding" evidence="7">
    <location>
        <begin position="13"/>
        <end position="188"/>
    </location>
</feature>
<dbReference type="SUPFAM" id="SSF52518">
    <property type="entry name" value="Thiamin diphosphate-binding fold (THDP-binding)"/>
    <property type="match status" value="1"/>
</dbReference>
<dbReference type="Gene3D" id="3.40.50.970">
    <property type="match status" value="1"/>
</dbReference>
<gene>
    <name evidence="8" type="primary">bfmBAB</name>
    <name evidence="8" type="ORF">PS928_05042</name>
</gene>
<evidence type="ECO:0000313" key="8">
    <source>
        <dbReference type="EMBL" id="VVQ20692.1"/>
    </source>
</evidence>
<dbReference type="Pfam" id="PF02779">
    <property type="entry name" value="Transket_pyr"/>
    <property type="match status" value="1"/>
</dbReference>
<reference evidence="8 9" key="1">
    <citation type="submission" date="2019-09" db="EMBL/GenBank/DDBJ databases">
        <authorList>
            <person name="Chandra G."/>
            <person name="Truman W A."/>
        </authorList>
    </citation>
    <scope>NUCLEOTIDE SEQUENCE [LARGE SCALE GENOMIC DNA]</scope>
    <source>
        <strain evidence="8">PS928</strain>
    </source>
</reference>
<dbReference type="GO" id="GO:0016491">
    <property type="term" value="F:oxidoreductase activity"/>
    <property type="evidence" value="ECO:0007669"/>
    <property type="project" value="UniProtKB-KW"/>
</dbReference>
<dbReference type="OrthoDB" id="9780894at2"/>
<dbReference type="Proteomes" id="UP000381378">
    <property type="component" value="Unassembled WGS sequence"/>
</dbReference>
<dbReference type="PANTHER" id="PTHR43257">
    <property type="entry name" value="PYRUVATE DEHYDROGENASE E1 COMPONENT BETA SUBUNIT"/>
    <property type="match status" value="1"/>
</dbReference>
<dbReference type="InterPro" id="IPR029061">
    <property type="entry name" value="THDP-binding"/>
</dbReference>
<name>A0A5E7V9I8_PSEFL</name>
<organism evidence="8 9">
    <name type="scientific">Pseudomonas fluorescens</name>
    <dbReference type="NCBI Taxonomy" id="294"/>
    <lineage>
        <taxon>Bacteria</taxon>
        <taxon>Pseudomonadati</taxon>
        <taxon>Pseudomonadota</taxon>
        <taxon>Gammaproteobacteria</taxon>
        <taxon>Pseudomonadales</taxon>
        <taxon>Pseudomonadaceae</taxon>
        <taxon>Pseudomonas</taxon>
    </lineage>
</organism>
<dbReference type="Gene3D" id="3.40.50.920">
    <property type="match status" value="1"/>
</dbReference>
<evidence type="ECO:0000256" key="4">
    <source>
        <dbReference type="ARBA" id="ARBA00023052"/>
    </source>
</evidence>
<dbReference type="CDD" id="cd07036">
    <property type="entry name" value="TPP_PYR_E1-PDHc-beta_like"/>
    <property type="match status" value="1"/>
</dbReference>
<dbReference type="RefSeq" id="WP_150787560.1">
    <property type="nucleotide sequence ID" value="NZ_CABVJF010000023.1"/>
</dbReference>
<evidence type="ECO:0000256" key="3">
    <source>
        <dbReference type="ARBA" id="ARBA00023002"/>
    </source>
</evidence>
<dbReference type="AlphaFoldDB" id="A0A5E7V9I8"/>
<evidence type="ECO:0000313" key="9">
    <source>
        <dbReference type="Proteomes" id="UP000381378"/>
    </source>
</evidence>
<sequence length="347" mass="37555">MSQSTTTAEARKLPFYAAMVEAIRQEMQRDSSVFCLGEDVGQIGGVFQSTVGLFKEFGAERVRDTPISETAILGTALGAAAQGMRPIAELMFVDFMGVCFDQILNNISKTTYMSGGAIKLPLVITASTGGGICDAAQHSQTLHGYFAHTPGIKVVMPSNPYDAKGLMTTAIRDDSPVVYLFHRALLGLPVMNFIDAKFAEEVPEESYSIPFGQARRVREGCDVTVVAFSQMVPKALVAARELEAKGISVELLDPRTLVPLDMDAILASLDKTGRLLVVDEDYLSFGVTGEIIARVAEQLDRIKLKAPPRRLAIPDVSIPYSPALESAVIPQSRHIVAAVEELMTFNL</sequence>
<dbReference type="FunFam" id="3.40.50.920:FF:000001">
    <property type="entry name" value="Pyruvate dehydrogenase E1 beta subunit"/>
    <property type="match status" value="1"/>
</dbReference>
<evidence type="ECO:0000259" key="7">
    <source>
        <dbReference type="SMART" id="SM00861"/>
    </source>
</evidence>
<keyword evidence="4" id="KW-0786">Thiamine pyrophosphate</keyword>
<accession>A0A5E7V9I8</accession>
<keyword evidence="3 8" id="KW-0560">Oxidoreductase</keyword>
<dbReference type="FunFam" id="3.40.50.970:FF:000001">
    <property type="entry name" value="Pyruvate dehydrogenase E1 beta subunit"/>
    <property type="match status" value="1"/>
</dbReference>
<dbReference type="Pfam" id="PF02780">
    <property type="entry name" value="Transketolase_C"/>
    <property type="match status" value="1"/>
</dbReference>
<dbReference type="InterPro" id="IPR005475">
    <property type="entry name" value="Transketolase-like_Pyr-bd"/>
</dbReference>
<dbReference type="EMBL" id="CABVJF010000023">
    <property type="protein sequence ID" value="VVQ20692.1"/>
    <property type="molecule type" value="Genomic_DNA"/>
</dbReference>
<dbReference type="SUPFAM" id="SSF52922">
    <property type="entry name" value="TK C-terminal domain-like"/>
    <property type="match status" value="1"/>
</dbReference>
<comment type="cofactor">
    <cofactor evidence="1">
        <name>thiamine diphosphate</name>
        <dbReference type="ChEBI" id="CHEBI:58937"/>
    </cofactor>
</comment>
<proteinExistence type="predicted"/>
<evidence type="ECO:0000256" key="2">
    <source>
        <dbReference type="ARBA" id="ARBA00002859"/>
    </source>
</evidence>
<dbReference type="InterPro" id="IPR033248">
    <property type="entry name" value="Transketolase_C"/>
</dbReference>
<evidence type="ECO:0000256" key="6">
    <source>
        <dbReference type="ARBA" id="ARBA00082400"/>
    </source>
</evidence>